<evidence type="ECO:0000313" key="2">
    <source>
        <dbReference type="Proteomes" id="UP000798951"/>
    </source>
</evidence>
<dbReference type="EMBL" id="VMSD01000003">
    <property type="protein sequence ID" value="KAF0847583.1"/>
    <property type="molecule type" value="Genomic_DNA"/>
</dbReference>
<comment type="caution">
    <text evidence="1">The sequence shown here is derived from an EMBL/GenBank/DDBJ whole genome shotgun (WGS) entry which is preliminary data.</text>
</comment>
<protein>
    <submittedName>
        <fullName evidence="1">Uncharacterized protein</fullName>
    </submittedName>
</protein>
<reference evidence="1 2" key="1">
    <citation type="submission" date="2019-07" db="EMBL/GenBank/DDBJ databases">
        <title>Genomic Encyclopedia of Type Strains, Phase IV (KMG-IV): sequencing the most valuable type-strain genomes for metagenomic binning, comparative biology and taxonomic classification.</title>
        <authorList>
            <person name="Goeker M."/>
        </authorList>
    </citation>
    <scope>NUCLEOTIDE SEQUENCE [LARGE SCALE GENOMIC DNA]</scope>
    <source>
        <strain evidence="1 2">DSM 44831</strain>
    </source>
</reference>
<evidence type="ECO:0000313" key="1">
    <source>
        <dbReference type="EMBL" id="KAF0847583.1"/>
    </source>
</evidence>
<dbReference type="Proteomes" id="UP000798951">
    <property type="component" value="Unassembled WGS sequence"/>
</dbReference>
<name>A0ABQ6YP87_9NOCA</name>
<proteinExistence type="predicted"/>
<accession>A0ABQ6YP87</accession>
<dbReference type="RefSeq" id="WP_157101890.1">
    <property type="nucleotide sequence ID" value="NZ_VMSD01000003.1"/>
</dbReference>
<sequence>MARRHPNAPFVTTTIYSASPEEETFRRVTEILADLGSSTGSVRYAPYDVGFVGDLPTPMDVSGKMESNSDGPTVARRPIEELFQLPKFGPAVCEYTRRWGSVDRFPVAVNFSAEELGMPVDYLDKGQLLLAGKRQKFTRQVLRRMSDIPGGLYGSVDIEQPVPTPHALSSVPLPLELFVSNRLLSVGVQNRLEDLYSSVGGTLTLWDNGSFYTPFPNVRDRNLRRRPDLRDLAKAVTAVVAAAIESSGNP</sequence>
<gene>
    <name evidence="1" type="ORF">FNL39_103485</name>
</gene>
<organism evidence="1 2">
    <name type="scientific">Nocardia caishijiensis</name>
    <dbReference type="NCBI Taxonomy" id="184756"/>
    <lineage>
        <taxon>Bacteria</taxon>
        <taxon>Bacillati</taxon>
        <taxon>Actinomycetota</taxon>
        <taxon>Actinomycetes</taxon>
        <taxon>Mycobacteriales</taxon>
        <taxon>Nocardiaceae</taxon>
        <taxon>Nocardia</taxon>
    </lineage>
</organism>
<keyword evidence="2" id="KW-1185">Reference proteome</keyword>